<evidence type="ECO:0000259" key="10">
    <source>
        <dbReference type="Pfam" id="PF00586"/>
    </source>
</evidence>
<dbReference type="Proteomes" id="UP000525298">
    <property type="component" value="Unassembled WGS sequence"/>
</dbReference>
<dbReference type="InterPro" id="IPR036921">
    <property type="entry name" value="PurM-like_N_sf"/>
</dbReference>
<dbReference type="Pfam" id="PF00586">
    <property type="entry name" value="AIRS"/>
    <property type="match status" value="1"/>
</dbReference>
<evidence type="ECO:0000313" key="13">
    <source>
        <dbReference type="Proteomes" id="UP000525298"/>
    </source>
</evidence>
<dbReference type="HAMAP" id="MF_00625">
    <property type="entry name" value="SelD"/>
    <property type="match status" value="1"/>
</dbReference>
<evidence type="ECO:0000256" key="3">
    <source>
        <dbReference type="ARBA" id="ARBA00022723"/>
    </source>
</evidence>
<feature type="binding site" description="in other chain" evidence="9">
    <location>
        <position position="38"/>
    </location>
    <ligand>
        <name>ATP</name>
        <dbReference type="ChEBI" id="CHEBI:30616"/>
        <note>ligand shared between dimeric partners</note>
    </ligand>
</feature>
<dbReference type="Gene3D" id="3.90.650.10">
    <property type="entry name" value="PurM-like C-terminal domain"/>
    <property type="match status" value="1"/>
</dbReference>
<name>A0A7W0C6J0_9BACT</name>
<protein>
    <recommendedName>
        <fullName evidence="9">Selenide, water dikinase</fullName>
        <ecNumber evidence="9">2.7.9.3</ecNumber>
    </recommendedName>
    <alternativeName>
        <fullName evidence="9">Selenium donor protein</fullName>
    </alternativeName>
    <alternativeName>
        <fullName evidence="9">Selenophosphate synthase</fullName>
    </alternativeName>
</protein>
<evidence type="ECO:0000256" key="6">
    <source>
        <dbReference type="ARBA" id="ARBA00022840"/>
    </source>
</evidence>
<keyword evidence="2 9" id="KW-0808">Transferase</keyword>
<dbReference type="EC" id="2.7.9.3" evidence="9"/>
<keyword evidence="4 9" id="KW-0547">Nucleotide-binding</keyword>
<dbReference type="Gene3D" id="3.30.1330.10">
    <property type="entry name" value="PurM-like, N-terminal domain"/>
    <property type="match status" value="1"/>
</dbReference>
<organism evidence="12 13">
    <name type="scientific">Desulfosalsimonas propionicica</name>
    <dbReference type="NCBI Taxonomy" id="332175"/>
    <lineage>
        <taxon>Bacteria</taxon>
        <taxon>Pseudomonadati</taxon>
        <taxon>Thermodesulfobacteriota</taxon>
        <taxon>Desulfobacteria</taxon>
        <taxon>Desulfobacterales</taxon>
        <taxon>Desulfosalsimonadaceae</taxon>
        <taxon>Desulfosalsimonas</taxon>
    </lineage>
</organism>
<evidence type="ECO:0000256" key="2">
    <source>
        <dbReference type="ARBA" id="ARBA00022679"/>
    </source>
</evidence>
<feature type="binding site" evidence="9">
    <location>
        <begin position="109"/>
        <end position="111"/>
    </location>
    <ligand>
        <name>ATP</name>
        <dbReference type="ChEBI" id="CHEBI:30616"/>
        <note>ligand shared between dimeric partners</note>
    </ligand>
</feature>
<dbReference type="GO" id="GO:0000287">
    <property type="term" value="F:magnesium ion binding"/>
    <property type="evidence" value="ECO:0007669"/>
    <property type="project" value="UniProtKB-UniRule"/>
</dbReference>
<keyword evidence="3 9" id="KW-0479">Metal-binding</keyword>
<dbReference type="PANTHER" id="PTHR10256">
    <property type="entry name" value="SELENIDE, WATER DIKINASE"/>
    <property type="match status" value="1"/>
</dbReference>
<dbReference type="NCBIfam" id="NF002098">
    <property type="entry name" value="PRK00943.1"/>
    <property type="match status" value="1"/>
</dbReference>
<dbReference type="AlphaFoldDB" id="A0A7W0C6J0"/>
<feature type="binding site" evidence="9">
    <location>
        <position position="21"/>
    </location>
    <ligand>
        <name>Mg(2+)</name>
        <dbReference type="ChEBI" id="CHEBI:18420"/>
    </ligand>
</feature>
<dbReference type="GO" id="GO:0005524">
    <property type="term" value="F:ATP binding"/>
    <property type="evidence" value="ECO:0007669"/>
    <property type="project" value="UniProtKB-UniRule"/>
</dbReference>
<keyword evidence="13" id="KW-1185">Reference proteome</keyword>
<dbReference type="InterPro" id="IPR023061">
    <property type="entry name" value="SelD_I"/>
</dbReference>
<keyword evidence="8 9" id="KW-0711">Selenium</keyword>
<dbReference type="InterPro" id="IPR010918">
    <property type="entry name" value="PurM-like_C_dom"/>
</dbReference>
<dbReference type="InterPro" id="IPR016188">
    <property type="entry name" value="PurM-like_N"/>
</dbReference>
<accession>A0A7W0C6J0</accession>
<dbReference type="NCBIfam" id="TIGR00476">
    <property type="entry name" value="selD"/>
    <property type="match status" value="1"/>
</dbReference>
<comment type="caution">
    <text evidence="9">Lacks conserved residue(s) required for the propagation of feature annotation.</text>
</comment>
<dbReference type="GO" id="GO:0016260">
    <property type="term" value="P:selenocysteine biosynthetic process"/>
    <property type="evidence" value="ECO:0007669"/>
    <property type="project" value="InterPro"/>
</dbReference>
<evidence type="ECO:0000313" key="12">
    <source>
        <dbReference type="EMBL" id="MBA2880076.1"/>
    </source>
</evidence>
<keyword evidence="5 9" id="KW-0418">Kinase</keyword>
<feature type="domain" description="PurM-like N-terminal" evidence="10">
    <location>
        <begin position="20"/>
        <end position="127"/>
    </location>
</feature>
<dbReference type="SUPFAM" id="SSF56042">
    <property type="entry name" value="PurM C-terminal domain-like"/>
    <property type="match status" value="1"/>
</dbReference>
<feature type="binding site" evidence="9">
    <location>
        <position position="197"/>
    </location>
    <ligand>
        <name>Mg(2+)</name>
        <dbReference type="ChEBI" id="CHEBI:18420"/>
    </ligand>
</feature>
<gene>
    <name evidence="9" type="primary">selD</name>
    <name evidence="12" type="ORF">HNR65_000383</name>
</gene>
<evidence type="ECO:0000256" key="9">
    <source>
        <dbReference type="HAMAP-Rule" id="MF_00625"/>
    </source>
</evidence>
<evidence type="ECO:0000256" key="4">
    <source>
        <dbReference type="ARBA" id="ARBA00022741"/>
    </source>
</evidence>
<feature type="domain" description="PurM-like C-terminal" evidence="11">
    <location>
        <begin position="140"/>
        <end position="310"/>
    </location>
</feature>
<proteinExistence type="inferred from homology"/>
<reference evidence="12 13" key="1">
    <citation type="submission" date="2020-07" db="EMBL/GenBank/DDBJ databases">
        <title>Genomic Encyclopedia of Type Strains, Phase IV (KMG-IV): sequencing the most valuable type-strain genomes for metagenomic binning, comparative biology and taxonomic classification.</title>
        <authorList>
            <person name="Goeker M."/>
        </authorList>
    </citation>
    <scope>NUCLEOTIDE SEQUENCE [LARGE SCALE GENOMIC DNA]</scope>
    <source>
        <strain evidence="12 13">DSM 17721</strain>
    </source>
</reference>
<dbReference type="CDD" id="cd02195">
    <property type="entry name" value="SelD"/>
    <property type="match status" value="1"/>
</dbReference>
<keyword evidence="7 9" id="KW-0460">Magnesium</keyword>
<evidence type="ECO:0000256" key="5">
    <source>
        <dbReference type="ARBA" id="ARBA00022777"/>
    </source>
</evidence>
<comment type="cofactor">
    <cofactor evidence="9">
        <name>Mg(2+)</name>
        <dbReference type="ChEBI" id="CHEBI:18420"/>
    </cofactor>
    <text evidence="9">Binds 1 Mg(2+) ion per monomer.</text>
</comment>
<dbReference type="Pfam" id="PF02769">
    <property type="entry name" value="AIRS_C"/>
    <property type="match status" value="1"/>
</dbReference>
<dbReference type="SUPFAM" id="SSF55326">
    <property type="entry name" value="PurM N-terminal domain-like"/>
    <property type="match status" value="1"/>
</dbReference>
<sequence>MQQLPVKTDPRLLVGMETSDDAGVYQLSHDTALIQTLDFFTPIIDSPYDFGRIAAANALSDIYAMGGRPLTAMNIVCFPSDDLPESVLKDTLAGGLEVIHESGAVLVGGHSVDDVEFKYGLSVTGVVHPDAVWKNSGAASGDQIILTKPIGTGILATAVKGKLADDKTISELIAITTRLNKNAALAAERFSPRACTDVTGFGLAGHLLEMARASKKEISLSVSAVPVIESALEFGRMGLFPAGAYANKKFFEPSIGFAPELDPILTDLLFDPQTSGGLLLALPESKGSKLVKILQEQGIEAGIIGEVTGPHTCGALRILP</sequence>
<comment type="catalytic activity">
    <reaction evidence="9">
        <text>hydrogenselenide + ATP + H2O = selenophosphate + AMP + phosphate + 2 H(+)</text>
        <dbReference type="Rhea" id="RHEA:18737"/>
        <dbReference type="ChEBI" id="CHEBI:15377"/>
        <dbReference type="ChEBI" id="CHEBI:15378"/>
        <dbReference type="ChEBI" id="CHEBI:16144"/>
        <dbReference type="ChEBI" id="CHEBI:29317"/>
        <dbReference type="ChEBI" id="CHEBI:30616"/>
        <dbReference type="ChEBI" id="CHEBI:43474"/>
        <dbReference type="ChEBI" id="CHEBI:456215"/>
        <dbReference type="EC" id="2.7.9.3"/>
    </reaction>
</comment>
<dbReference type="InterPro" id="IPR004536">
    <property type="entry name" value="SPS/SelD"/>
</dbReference>
<comment type="similarity">
    <text evidence="1 9">Belongs to the selenophosphate synthase 1 family. Class I subfamily.</text>
</comment>
<keyword evidence="6 9" id="KW-0067">ATP-binding</keyword>
<comment type="subunit">
    <text evidence="9">Homodimer.</text>
</comment>
<dbReference type="EMBL" id="JACDUS010000001">
    <property type="protein sequence ID" value="MBA2880076.1"/>
    <property type="molecule type" value="Genomic_DNA"/>
</dbReference>
<comment type="function">
    <text evidence="9">Synthesizes selenophosphate from selenide and ATP.</text>
</comment>
<evidence type="ECO:0000259" key="11">
    <source>
        <dbReference type="Pfam" id="PF02769"/>
    </source>
</evidence>
<feature type="binding site" description="in other chain" evidence="9">
    <location>
        <begin position="18"/>
        <end position="20"/>
    </location>
    <ligand>
        <name>ATP</name>
        <dbReference type="ChEBI" id="CHEBI:30616"/>
        <note>ligand shared between dimeric partners</note>
    </ligand>
</feature>
<evidence type="ECO:0000256" key="1">
    <source>
        <dbReference type="ARBA" id="ARBA00008026"/>
    </source>
</evidence>
<dbReference type="GO" id="GO:0005737">
    <property type="term" value="C:cytoplasm"/>
    <property type="evidence" value="ECO:0007669"/>
    <property type="project" value="TreeGrafter"/>
</dbReference>
<comment type="caution">
    <text evidence="12">The sequence shown here is derived from an EMBL/GenBank/DDBJ whole genome shotgun (WGS) entry which is preliminary data.</text>
</comment>
<evidence type="ECO:0000256" key="8">
    <source>
        <dbReference type="ARBA" id="ARBA00023266"/>
    </source>
</evidence>
<dbReference type="InterPro" id="IPR036676">
    <property type="entry name" value="PurM-like_C_sf"/>
</dbReference>
<feature type="binding site" evidence="9">
    <location>
        <position position="61"/>
    </location>
    <ligand>
        <name>Mg(2+)</name>
        <dbReference type="ChEBI" id="CHEBI:18420"/>
    </ligand>
</feature>
<evidence type="ECO:0000256" key="7">
    <source>
        <dbReference type="ARBA" id="ARBA00022842"/>
    </source>
</evidence>
<dbReference type="GO" id="GO:0004756">
    <property type="term" value="F:selenide, water dikinase activity"/>
    <property type="evidence" value="ECO:0007669"/>
    <property type="project" value="UniProtKB-UniRule"/>
</dbReference>
<dbReference type="PIRSF" id="PIRSF036407">
    <property type="entry name" value="Selenphspht_syn"/>
    <property type="match status" value="1"/>
</dbReference>
<feature type="binding site" description="in other chain" evidence="9">
    <location>
        <position position="61"/>
    </location>
    <ligand>
        <name>ATP</name>
        <dbReference type="ChEBI" id="CHEBI:30616"/>
        <note>ligand shared between dimeric partners</note>
    </ligand>
</feature>
<dbReference type="PANTHER" id="PTHR10256:SF0">
    <property type="entry name" value="INACTIVE SELENIDE, WATER DIKINASE-LIKE PROTEIN-RELATED"/>
    <property type="match status" value="1"/>
</dbReference>